<sequence>MTGRIIMESTRFDHARYREHLQKSHHIENFCKTEQMDEAYVESVITHSETLRRAQDATRLFRTIFQILRKLFSKGSAKQENVRKTA</sequence>
<name>A0A645CCU9_9ZZZZ</name>
<evidence type="ECO:0000313" key="1">
    <source>
        <dbReference type="EMBL" id="MPM74718.1"/>
    </source>
</evidence>
<accession>A0A645CCU9</accession>
<dbReference type="EMBL" id="VSSQ01026154">
    <property type="protein sequence ID" value="MPM74718.1"/>
    <property type="molecule type" value="Genomic_DNA"/>
</dbReference>
<protein>
    <submittedName>
        <fullName evidence="1">Uncharacterized protein</fullName>
    </submittedName>
</protein>
<gene>
    <name evidence="1" type="ORF">SDC9_121707</name>
</gene>
<organism evidence="1">
    <name type="scientific">bioreactor metagenome</name>
    <dbReference type="NCBI Taxonomy" id="1076179"/>
    <lineage>
        <taxon>unclassified sequences</taxon>
        <taxon>metagenomes</taxon>
        <taxon>ecological metagenomes</taxon>
    </lineage>
</organism>
<comment type="caution">
    <text evidence="1">The sequence shown here is derived from an EMBL/GenBank/DDBJ whole genome shotgun (WGS) entry which is preliminary data.</text>
</comment>
<dbReference type="AlphaFoldDB" id="A0A645CCU9"/>
<reference evidence="1" key="1">
    <citation type="submission" date="2019-08" db="EMBL/GenBank/DDBJ databases">
        <authorList>
            <person name="Kucharzyk K."/>
            <person name="Murdoch R.W."/>
            <person name="Higgins S."/>
            <person name="Loffler F."/>
        </authorList>
    </citation>
    <scope>NUCLEOTIDE SEQUENCE</scope>
</reference>
<proteinExistence type="predicted"/>